<dbReference type="AlphaFoldDB" id="A0A9K3KWJ0"/>
<evidence type="ECO:0000313" key="2">
    <source>
        <dbReference type="EMBL" id="KAG7350463.1"/>
    </source>
</evidence>
<name>A0A9K3KWJ0_9STRA</name>
<organism evidence="2 3">
    <name type="scientific">Nitzschia inconspicua</name>
    <dbReference type="NCBI Taxonomy" id="303405"/>
    <lineage>
        <taxon>Eukaryota</taxon>
        <taxon>Sar</taxon>
        <taxon>Stramenopiles</taxon>
        <taxon>Ochrophyta</taxon>
        <taxon>Bacillariophyta</taxon>
        <taxon>Bacillariophyceae</taxon>
        <taxon>Bacillariophycidae</taxon>
        <taxon>Bacillariales</taxon>
        <taxon>Bacillariaceae</taxon>
        <taxon>Nitzschia</taxon>
    </lineage>
</organism>
<accession>A0A9K3KWJ0</accession>
<evidence type="ECO:0000256" key="1">
    <source>
        <dbReference type="SAM" id="MobiDB-lite"/>
    </source>
</evidence>
<gene>
    <name evidence="2" type="ORF">IV203_009823</name>
</gene>
<feature type="compositionally biased region" description="Low complexity" evidence="1">
    <location>
        <begin position="151"/>
        <end position="183"/>
    </location>
</feature>
<evidence type="ECO:0000313" key="3">
    <source>
        <dbReference type="Proteomes" id="UP000693970"/>
    </source>
</evidence>
<feature type="region of interest" description="Disordered" evidence="1">
    <location>
        <begin position="148"/>
        <end position="183"/>
    </location>
</feature>
<dbReference type="OrthoDB" id="204494at2759"/>
<sequence>MNSIGGYFGALRWKAANVLTSTLPEEEKNQLLEKLGGHSPLDARKNHNHENDHDDSTAAAISSTNINKEEEEEEDASAAAANELSHSIEEAIAYAKAQEAARYEERWEEEKEALIAEAEEAARRRIQSDLEIQRRQLAFEAWKKNLEKETQQQQEQEQRSTAAAATTTTNESSLSPSLSISSTQPDEAILRDHHPILGPVVTDLGSKRIHLVPSRALAAIPVWKKQRIYRHDRAKSMAKDKLKTLNLGLPGVIGVFEAKDGSLKIIDGQHRIGMLKVLEEKAAADHFDFDKILVEVYPQMGDQKEDVHARDLFIEVNKAEPVKLVDLPGVAKASDRKVINEGADRLMDKYPDMFSPSQRCRAPHLNIDNLRDALFASNAIQRNNIKTPKALEHWMMGQNELMASKFQVEENRRLVPESALKKAEKYDFYLGLDSTWLYN</sequence>
<feature type="compositionally biased region" description="Basic and acidic residues" evidence="1">
    <location>
        <begin position="41"/>
        <end position="56"/>
    </location>
</feature>
<reference evidence="2" key="2">
    <citation type="submission" date="2021-04" db="EMBL/GenBank/DDBJ databases">
        <authorList>
            <person name="Podell S."/>
        </authorList>
    </citation>
    <scope>NUCLEOTIDE SEQUENCE</scope>
    <source>
        <strain evidence="2">Hildebrandi</strain>
    </source>
</reference>
<feature type="region of interest" description="Disordered" evidence="1">
    <location>
        <begin position="29"/>
        <end position="82"/>
    </location>
</feature>
<dbReference type="EMBL" id="JAGRRH010000018">
    <property type="protein sequence ID" value="KAG7350463.1"/>
    <property type="molecule type" value="Genomic_DNA"/>
</dbReference>
<reference evidence="2" key="1">
    <citation type="journal article" date="2021" name="Sci. Rep.">
        <title>Diploid genomic architecture of Nitzschia inconspicua, an elite biomass production diatom.</title>
        <authorList>
            <person name="Oliver A."/>
            <person name="Podell S."/>
            <person name="Pinowska A."/>
            <person name="Traller J.C."/>
            <person name="Smith S.R."/>
            <person name="McClure R."/>
            <person name="Beliaev A."/>
            <person name="Bohutskyi P."/>
            <person name="Hill E.A."/>
            <person name="Rabines A."/>
            <person name="Zheng H."/>
            <person name="Allen L.Z."/>
            <person name="Kuo A."/>
            <person name="Grigoriev I.V."/>
            <person name="Allen A.E."/>
            <person name="Hazlebeck D."/>
            <person name="Allen E.E."/>
        </authorList>
    </citation>
    <scope>NUCLEOTIDE SEQUENCE</scope>
    <source>
        <strain evidence="2">Hildebrandi</strain>
    </source>
</reference>
<comment type="caution">
    <text evidence="2">The sequence shown here is derived from an EMBL/GenBank/DDBJ whole genome shotgun (WGS) entry which is preliminary data.</text>
</comment>
<dbReference type="Proteomes" id="UP000693970">
    <property type="component" value="Unassembled WGS sequence"/>
</dbReference>
<proteinExistence type="predicted"/>
<keyword evidence="3" id="KW-1185">Reference proteome</keyword>
<protein>
    <submittedName>
        <fullName evidence="2">Uncharacterized protein</fullName>
    </submittedName>
</protein>